<dbReference type="EMBL" id="JASBWS010000064">
    <property type="protein sequence ID" value="KAJ9102299.1"/>
    <property type="molecule type" value="Genomic_DNA"/>
</dbReference>
<accession>A0ACC2VTH4</accession>
<organism evidence="1 2">
    <name type="scientific">Naganishia adeliensis</name>
    <dbReference type="NCBI Taxonomy" id="92952"/>
    <lineage>
        <taxon>Eukaryota</taxon>
        <taxon>Fungi</taxon>
        <taxon>Dikarya</taxon>
        <taxon>Basidiomycota</taxon>
        <taxon>Agaricomycotina</taxon>
        <taxon>Tremellomycetes</taxon>
        <taxon>Filobasidiales</taxon>
        <taxon>Filobasidiaceae</taxon>
        <taxon>Naganishia</taxon>
    </lineage>
</organism>
<proteinExistence type="predicted"/>
<protein>
    <submittedName>
        <fullName evidence="1">Uncharacterized protein</fullName>
    </submittedName>
</protein>
<dbReference type="Proteomes" id="UP001230649">
    <property type="component" value="Unassembled WGS sequence"/>
</dbReference>
<comment type="caution">
    <text evidence="1">The sequence shown here is derived from an EMBL/GenBank/DDBJ whole genome shotgun (WGS) entry which is preliminary data.</text>
</comment>
<sequence>MSQWTLSARTGVTGSHFEVWEDQPTFRGSSNTADTGSTQKSSTARKPIYTEVEPLPNYVTCAQLYMGYVHGSAAATQGERGAEWVDGSRIWRVWQDLKAKILDLSQAWPTAPPIFHIFEAHIHLLVRLSCEGYHLPVDALYDSFTEIDNEFKRAKAFKNESTAYNEAGIAVEWKAIAESMGQLHDQLQELCSMAGLDQLPQGTALRVVNSQLDQDGSWRICGWSRSRKALVQFSESTLLGQSELSL</sequence>
<gene>
    <name evidence="1" type="ORF">QFC20_004992</name>
</gene>
<name>A0ACC2VTH4_9TREE</name>
<reference evidence="1" key="1">
    <citation type="submission" date="2023-04" db="EMBL/GenBank/DDBJ databases">
        <title>Draft Genome sequencing of Naganishia species isolated from polar environments using Oxford Nanopore Technology.</title>
        <authorList>
            <person name="Leo P."/>
            <person name="Venkateswaran K."/>
        </authorList>
    </citation>
    <scope>NUCLEOTIDE SEQUENCE</scope>
    <source>
        <strain evidence="1">MNA-CCFEE 5262</strain>
    </source>
</reference>
<evidence type="ECO:0000313" key="2">
    <source>
        <dbReference type="Proteomes" id="UP001230649"/>
    </source>
</evidence>
<keyword evidence="2" id="KW-1185">Reference proteome</keyword>
<evidence type="ECO:0000313" key="1">
    <source>
        <dbReference type="EMBL" id="KAJ9102299.1"/>
    </source>
</evidence>